<gene>
    <name evidence="1" type="ORF">OQZ29_09665</name>
</gene>
<dbReference type="EMBL" id="JAPJUH010000003">
    <property type="protein sequence ID" value="MCX3265013.1"/>
    <property type="molecule type" value="Genomic_DNA"/>
</dbReference>
<dbReference type="InterPro" id="IPR032787">
    <property type="entry name" value="Prok-E2_D"/>
</dbReference>
<accession>A0A9X3DC66</accession>
<comment type="caution">
    <text evidence="1">The sequence shown here is derived from an EMBL/GenBank/DDBJ whole genome shotgun (WGS) entry which is preliminary data.</text>
</comment>
<dbReference type="Proteomes" id="UP001142592">
    <property type="component" value="Unassembled WGS sequence"/>
</dbReference>
<evidence type="ECO:0000313" key="1">
    <source>
        <dbReference type="EMBL" id="MCX3265013.1"/>
    </source>
</evidence>
<name>A0A9X3DC66_9SPHI</name>
<keyword evidence="2" id="KW-1185">Reference proteome</keyword>
<proteinExistence type="predicted"/>
<sequence length="236" mass="27191">MKNITDLFSQSYMPFKALLFYQNEKDDLYVESYDMDALGRPINAHPLSQRESNALSESMKSKQENADGFLCTAGLIPDRVLYIDRSGDGIVIWYTPEMKRHLIFKSDLGISDGEAHVPPLLWKASKNGLSLWALAYNDRPNLETILYQAPFFNIYSDGRICMGNVDIKFSLNVDLDFFMLHWEKLYFGSAFSHLLQGVSPVNGNIIQLWQEQINTENPFPLRQLKKFPKLLKDIIR</sequence>
<organism evidence="1 2">
    <name type="scientific">Pedobacter agri</name>
    <dbReference type="NCBI Taxonomy" id="454586"/>
    <lineage>
        <taxon>Bacteria</taxon>
        <taxon>Pseudomonadati</taxon>
        <taxon>Bacteroidota</taxon>
        <taxon>Sphingobacteriia</taxon>
        <taxon>Sphingobacteriales</taxon>
        <taxon>Sphingobacteriaceae</taxon>
        <taxon>Pedobacter</taxon>
    </lineage>
</organism>
<evidence type="ECO:0000313" key="2">
    <source>
        <dbReference type="Proteomes" id="UP001142592"/>
    </source>
</evidence>
<protein>
    <submittedName>
        <fullName evidence="1">PRTRC system protein B</fullName>
    </submittedName>
</protein>
<reference evidence="1" key="1">
    <citation type="submission" date="2022-11" db="EMBL/GenBank/DDBJ databases">
        <authorList>
            <person name="Graham C."/>
            <person name="Newman J.D."/>
        </authorList>
    </citation>
    <scope>NUCLEOTIDE SEQUENCE</scope>
    <source>
        <strain evidence="1">DSM 19486</strain>
    </source>
</reference>
<dbReference type="AlphaFoldDB" id="A0A9X3DC66"/>
<dbReference type="RefSeq" id="WP_010601968.1">
    <property type="nucleotide sequence ID" value="NZ_JAPJUH010000003.1"/>
</dbReference>
<dbReference type="Pfam" id="PF14460">
    <property type="entry name" value="Prok-E2_D"/>
    <property type="match status" value="1"/>
</dbReference>